<dbReference type="InterPro" id="IPR000504">
    <property type="entry name" value="RRM_dom"/>
</dbReference>
<dbReference type="InterPro" id="IPR025715">
    <property type="entry name" value="FoP_C"/>
</dbReference>
<dbReference type="EMBL" id="MU001692">
    <property type="protein sequence ID" value="KAF2454205.1"/>
    <property type="molecule type" value="Genomic_DNA"/>
</dbReference>
<evidence type="ECO:0000313" key="5">
    <source>
        <dbReference type="EMBL" id="KAF2454205.1"/>
    </source>
</evidence>
<dbReference type="SMART" id="SM01218">
    <property type="entry name" value="FoP_duplication"/>
    <property type="match status" value="1"/>
</dbReference>
<feature type="compositionally biased region" description="Gly residues" evidence="3">
    <location>
        <begin position="190"/>
        <end position="199"/>
    </location>
</feature>
<dbReference type="GO" id="GO:0005634">
    <property type="term" value="C:nucleus"/>
    <property type="evidence" value="ECO:0007669"/>
    <property type="project" value="TreeGrafter"/>
</dbReference>
<dbReference type="Proteomes" id="UP000799766">
    <property type="component" value="Unassembled WGS sequence"/>
</dbReference>
<dbReference type="AlphaFoldDB" id="A0A6A6NR15"/>
<feature type="compositionally biased region" description="Basic and acidic residues" evidence="3">
    <location>
        <begin position="252"/>
        <end position="266"/>
    </location>
</feature>
<feature type="compositionally biased region" description="Basic and acidic residues" evidence="3">
    <location>
        <begin position="305"/>
        <end position="318"/>
    </location>
</feature>
<sequence length="410" mass="44001">MDRSLDEVISERQRANNRGSRDRRRENWPRDGVRKSSQRDDSRNLDRDWVHDRYDEDSDSRRPRGSRFPRVERYSPSPEPYVSPSFPLHTRLFSVVLSNRAERGARIRVDNLHYDLTEDDLRELFTRIGPITNLALLYDRQDRSRGIAYVTYPYLSDARLAIREFDGANAHGQPIRLSLVASAASGSGGGAGGAGGDLIGGSARARPRPGRSLFDRIESPVPPAAAAGESGGDGGRRRRHRRSMSPPAAGTRRSDVSKPPPEHIDRYVPGGASDHDFEYDDGAAGGVRRRSPLPRRRGPRGGDGGGRRPGERRERSRNEGGGGGRRGGGGAAGGGARDEGGRGMVQGRPRKTAEELDAEMEDYWGGGGGGGDSSRDAKGADAGVNGGAGFGAGAGAGQVRAGDGDVDMIE</sequence>
<dbReference type="InterPro" id="IPR012677">
    <property type="entry name" value="Nucleotide-bd_a/b_plait_sf"/>
</dbReference>
<name>A0A6A6NR15_9PEZI</name>
<keyword evidence="1 2" id="KW-0694">RNA-binding</keyword>
<feature type="domain" description="RRM" evidence="4">
    <location>
        <begin position="105"/>
        <end position="182"/>
    </location>
</feature>
<organism evidence="5 6">
    <name type="scientific">Lineolata rhizophorae</name>
    <dbReference type="NCBI Taxonomy" id="578093"/>
    <lineage>
        <taxon>Eukaryota</taxon>
        <taxon>Fungi</taxon>
        <taxon>Dikarya</taxon>
        <taxon>Ascomycota</taxon>
        <taxon>Pezizomycotina</taxon>
        <taxon>Dothideomycetes</taxon>
        <taxon>Dothideomycetes incertae sedis</taxon>
        <taxon>Lineolatales</taxon>
        <taxon>Lineolataceae</taxon>
        <taxon>Lineolata</taxon>
    </lineage>
</organism>
<dbReference type="PANTHER" id="PTHR19965:SF82">
    <property type="entry name" value="THO COMPLEX SUBUNIT 4"/>
    <property type="match status" value="1"/>
</dbReference>
<dbReference type="SUPFAM" id="SSF54928">
    <property type="entry name" value="RNA-binding domain, RBD"/>
    <property type="match status" value="1"/>
</dbReference>
<reference evidence="5" key="1">
    <citation type="journal article" date="2020" name="Stud. Mycol.">
        <title>101 Dothideomycetes genomes: a test case for predicting lifestyles and emergence of pathogens.</title>
        <authorList>
            <person name="Haridas S."/>
            <person name="Albert R."/>
            <person name="Binder M."/>
            <person name="Bloem J."/>
            <person name="Labutti K."/>
            <person name="Salamov A."/>
            <person name="Andreopoulos B."/>
            <person name="Baker S."/>
            <person name="Barry K."/>
            <person name="Bills G."/>
            <person name="Bluhm B."/>
            <person name="Cannon C."/>
            <person name="Castanera R."/>
            <person name="Culley D."/>
            <person name="Daum C."/>
            <person name="Ezra D."/>
            <person name="Gonzalez J."/>
            <person name="Henrissat B."/>
            <person name="Kuo A."/>
            <person name="Liang C."/>
            <person name="Lipzen A."/>
            <person name="Lutzoni F."/>
            <person name="Magnuson J."/>
            <person name="Mondo S."/>
            <person name="Nolan M."/>
            <person name="Ohm R."/>
            <person name="Pangilinan J."/>
            <person name="Park H.-J."/>
            <person name="Ramirez L."/>
            <person name="Alfaro M."/>
            <person name="Sun H."/>
            <person name="Tritt A."/>
            <person name="Yoshinaga Y."/>
            <person name="Zwiers L.-H."/>
            <person name="Turgeon B."/>
            <person name="Goodwin S."/>
            <person name="Spatafora J."/>
            <person name="Crous P."/>
            <person name="Grigoriev I."/>
        </authorList>
    </citation>
    <scope>NUCLEOTIDE SEQUENCE</scope>
    <source>
        <strain evidence="5">ATCC 16933</strain>
    </source>
</reference>
<keyword evidence="6" id="KW-1185">Reference proteome</keyword>
<dbReference type="GO" id="GO:0003729">
    <property type="term" value="F:mRNA binding"/>
    <property type="evidence" value="ECO:0007669"/>
    <property type="project" value="TreeGrafter"/>
</dbReference>
<evidence type="ECO:0000256" key="3">
    <source>
        <dbReference type="SAM" id="MobiDB-lite"/>
    </source>
</evidence>
<proteinExistence type="predicted"/>
<evidence type="ECO:0000256" key="2">
    <source>
        <dbReference type="PROSITE-ProRule" id="PRU00176"/>
    </source>
</evidence>
<dbReference type="InterPro" id="IPR051229">
    <property type="entry name" value="ALYREF_mRNA_export"/>
</dbReference>
<dbReference type="Pfam" id="PF00076">
    <property type="entry name" value="RRM_1"/>
    <property type="match status" value="1"/>
</dbReference>
<dbReference type="PANTHER" id="PTHR19965">
    <property type="entry name" value="RNA AND EXPORT FACTOR BINDING PROTEIN"/>
    <property type="match status" value="1"/>
</dbReference>
<dbReference type="InterPro" id="IPR035979">
    <property type="entry name" value="RBD_domain_sf"/>
</dbReference>
<gene>
    <name evidence="5" type="ORF">BDY21DRAFT_423800</name>
</gene>
<dbReference type="CDD" id="cd12418">
    <property type="entry name" value="RRM_Aly_REF_like"/>
    <property type="match status" value="1"/>
</dbReference>
<dbReference type="OrthoDB" id="5382468at2759"/>
<protein>
    <recommendedName>
        <fullName evidence="4">RRM domain-containing protein</fullName>
    </recommendedName>
</protein>
<evidence type="ECO:0000259" key="4">
    <source>
        <dbReference type="PROSITE" id="PS50102"/>
    </source>
</evidence>
<evidence type="ECO:0000256" key="1">
    <source>
        <dbReference type="ARBA" id="ARBA00022884"/>
    </source>
</evidence>
<feature type="compositionally biased region" description="Basic and acidic residues" evidence="3">
    <location>
        <begin position="1"/>
        <end position="62"/>
    </location>
</feature>
<feature type="region of interest" description="Disordered" evidence="3">
    <location>
        <begin position="1"/>
        <end position="81"/>
    </location>
</feature>
<evidence type="ECO:0000313" key="6">
    <source>
        <dbReference type="Proteomes" id="UP000799766"/>
    </source>
</evidence>
<feature type="compositionally biased region" description="Gly residues" evidence="3">
    <location>
        <begin position="319"/>
        <end position="335"/>
    </location>
</feature>
<feature type="compositionally biased region" description="Basic residues" evidence="3">
    <location>
        <begin position="287"/>
        <end position="299"/>
    </location>
</feature>
<dbReference type="PROSITE" id="PS50102">
    <property type="entry name" value="RRM"/>
    <property type="match status" value="1"/>
</dbReference>
<accession>A0A6A6NR15</accession>
<feature type="compositionally biased region" description="Gly residues" evidence="3">
    <location>
        <begin position="384"/>
        <end position="396"/>
    </location>
</feature>
<feature type="region of interest" description="Disordered" evidence="3">
    <location>
        <begin position="190"/>
        <end position="410"/>
    </location>
</feature>
<dbReference type="SMART" id="SM00360">
    <property type="entry name" value="RRM"/>
    <property type="match status" value="1"/>
</dbReference>
<dbReference type="Gene3D" id="3.30.70.330">
    <property type="match status" value="1"/>
</dbReference>